<dbReference type="HAMAP" id="MF_00202">
    <property type="entry name" value="Idi"/>
    <property type="match status" value="1"/>
</dbReference>
<feature type="domain" description="HTH marR-type" evidence="11">
    <location>
        <begin position="26"/>
        <end position="155"/>
    </location>
</feature>
<evidence type="ECO:0000256" key="5">
    <source>
        <dbReference type="ARBA" id="ARBA00022723"/>
    </source>
</evidence>
<dbReference type="SUPFAM" id="SSF46785">
    <property type="entry name" value="Winged helix' DNA-binding domain"/>
    <property type="match status" value="1"/>
</dbReference>
<dbReference type="InterPro" id="IPR056375">
    <property type="entry name" value="Idi_bact"/>
</dbReference>
<dbReference type="InterPro" id="IPR036388">
    <property type="entry name" value="WH-like_DNA-bd_sf"/>
</dbReference>
<organism evidence="13 14">
    <name type="scientific">Luteococcus sanguinis</name>
    <dbReference type="NCBI Taxonomy" id="174038"/>
    <lineage>
        <taxon>Bacteria</taxon>
        <taxon>Bacillati</taxon>
        <taxon>Actinomycetota</taxon>
        <taxon>Actinomycetes</taxon>
        <taxon>Propionibacteriales</taxon>
        <taxon>Propionibacteriaceae</taxon>
        <taxon>Luteococcus</taxon>
    </lineage>
</organism>
<dbReference type="Gene3D" id="3.90.79.10">
    <property type="entry name" value="Nucleoside Triphosphate Pyrophosphohydrolase"/>
    <property type="match status" value="1"/>
</dbReference>
<dbReference type="GO" id="GO:0004452">
    <property type="term" value="F:isopentenyl-diphosphate delta-isomerase activity"/>
    <property type="evidence" value="ECO:0007669"/>
    <property type="project" value="UniProtKB-EC"/>
</dbReference>
<evidence type="ECO:0000259" key="12">
    <source>
        <dbReference type="PROSITE" id="PS51462"/>
    </source>
</evidence>
<keyword evidence="9 10" id="KW-0413">Isomerase</keyword>
<evidence type="ECO:0000256" key="9">
    <source>
        <dbReference type="ARBA" id="ARBA00023235"/>
    </source>
</evidence>
<comment type="subcellular location">
    <subcellularLocation>
        <location evidence="10">Cytoplasm</location>
    </subcellularLocation>
</comment>
<evidence type="ECO:0000256" key="10">
    <source>
        <dbReference type="HAMAP-Rule" id="MF_00202"/>
    </source>
</evidence>
<evidence type="ECO:0000256" key="2">
    <source>
        <dbReference type="ARBA" id="ARBA00007579"/>
    </source>
</evidence>
<dbReference type="InterPro" id="IPR000835">
    <property type="entry name" value="HTH_MarR-typ"/>
</dbReference>
<dbReference type="RefSeq" id="WP_386769392.1">
    <property type="nucleotide sequence ID" value="NZ_BAAAKI010000003.1"/>
</dbReference>
<feature type="binding site" evidence="10">
    <location>
        <position position="227"/>
    </location>
    <ligand>
        <name>Mn(2+)</name>
        <dbReference type="ChEBI" id="CHEBI:29035"/>
    </ligand>
</feature>
<comment type="function">
    <text evidence="10">Catalyzes the 1,3-allylic rearrangement of the homoallylic substrate isopentenyl (IPP) to its highly electrophilic allylic isomer, dimethylallyl diphosphate (DMAPP).</text>
</comment>
<dbReference type="Pfam" id="PF00293">
    <property type="entry name" value="NUDIX"/>
    <property type="match status" value="1"/>
</dbReference>
<dbReference type="PROSITE" id="PS50995">
    <property type="entry name" value="HTH_MARR_2"/>
    <property type="match status" value="1"/>
</dbReference>
<comment type="caution">
    <text evidence="13">The sequence shown here is derived from an EMBL/GenBank/DDBJ whole genome shotgun (WGS) entry which is preliminary data.</text>
</comment>
<protein>
    <recommendedName>
        <fullName evidence="3 10">Isopentenyl-diphosphate Delta-isomerase</fullName>
        <shortName evidence="10">IPP isomerase</shortName>
        <ecNumber evidence="3 10">5.3.3.2</ecNumber>
    </recommendedName>
    <alternativeName>
        <fullName evidence="10">IPP:DMAPP isomerase</fullName>
    </alternativeName>
    <alternativeName>
        <fullName evidence="10">Isopentenyl pyrophosphate isomerase</fullName>
    </alternativeName>
</protein>
<dbReference type="NCBIfam" id="NF002995">
    <property type="entry name" value="PRK03759.1"/>
    <property type="match status" value="1"/>
</dbReference>
<sequence length="333" mass="36428">MCPTTPEAADLARFGLADLDPDDLIRSSSFCAMVHASHQLGQEIAPELSRLQLTDTLYLVLGQVFAHPGEIPAELARRCALSPQHLAGVLDSAEERGLVTRLGERGRGRPTQVVLTDAGIELLLAGWPIVQGAGADRLTEQQHRSLQALLDQLRGSTSRADDVVVLVDEEGNDAGTAQRLEVHTAETPLHRAFSTHLRRPDGKVLLTRRAVHKKTWPGVWTNSACGHLLPGETPVEAALRRVPQEIGATPTNLRVVLPDFRYRAVDASGIVEHELCPVMVGDIDPDALDLNPDEVAEHDWVEWSDVQRLVRTAPFLLSPWAVLQVPQLGSQPW</sequence>
<feature type="binding site" evidence="10">
    <location>
        <position position="183"/>
    </location>
    <ligand>
        <name>Mn(2+)</name>
        <dbReference type="ChEBI" id="CHEBI:29035"/>
    </ligand>
</feature>
<keyword evidence="14" id="KW-1185">Reference proteome</keyword>
<feature type="binding site" evidence="10">
    <location>
        <position position="190"/>
    </location>
    <ligand>
        <name>Mn(2+)</name>
        <dbReference type="ChEBI" id="CHEBI:29035"/>
    </ligand>
</feature>
<proteinExistence type="inferred from homology"/>
<dbReference type="PROSITE" id="PS51462">
    <property type="entry name" value="NUDIX"/>
    <property type="match status" value="1"/>
</dbReference>
<comment type="cofactor">
    <cofactor evidence="10">
        <name>Mn(2+)</name>
        <dbReference type="ChEBI" id="CHEBI:29035"/>
    </cofactor>
    <text evidence="10">Binds 1 Mn(2+) ion per subunit.</text>
</comment>
<dbReference type="CDD" id="cd02885">
    <property type="entry name" value="NUDIX_IPP_Isomerase"/>
    <property type="match status" value="1"/>
</dbReference>
<evidence type="ECO:0000256" key="4">
    <source>
        <dbReference type="ARBA" id="ARBA00022490"/>
    </source>
</evidence>
<evidence type="ECO:0000313" key="14">
    <source>
        <dbReference type="Proteomes" id="UP001596266"/>
    </source>
</evidence>
<feature type="binding site" evidence="10">
    <location>
        <position position="245"/>
    </location>
    <ligand>
        <name>Mg(2+)</name>
        <dbReference type="ChEBI" id="CHEBI:18420"/>
    </ligand>
</feature>
<dbReference type="PANTHER" id="PTHR10885">
    <property type="entry name" value="ISOPENTENYL-DIPHOSPHATE DELTA-ISOMERASE"/>
    <property type="match status" value="1"/>
</dbReference>
<dbReference type="PANTHER" id="PTHR10885:SF0">
    <property type="entry name" value="ISOPENTENYL-DIPHOSPHATE DELTA-ISOMERASE"/>
    <property type="match status" value="1"/>
</dbReference>
<feature type="active site" evidence="10">
    <location>
        <position position="274"/>
    </location>
</feature>
<dbReference type="InterPro" id="IPR015797">
    <property type="entry name" value="NUDIX_hydrolase-like_dom_sf"/>
</dbReference>
<evidence type="ECO:0000259" key="11">
    <source>
        <dbReference type="PROSITE" id="PS50995"/>
    </source>
</evidence>
<evidence type="ECO:0000256" key="3">
    <source>
        <dbReference type="ARBA" id="ARBA00012057"/>
    </source>
</evidence>
<evidence type="ECO:0000256" key="8">
    <source>
        <dbReference type="ARBA" id="ARBA00023229"/>
    </source>
</evidence>
<comment type="catalytic activity">
    <reaction evidence="10">
        <text>isopentenyl diphosphate = dimethylallyl diphosphate</text>
        <dbReference type="Rhea" id="RHEA:23284"/>
        <dbReference type="ChEBI" id="CHEBI:57623"/>
        <dbReference type="ChEBI" id="CHEBI:128769"/>
        <dbReference type="EC" id="5.3.3.2"/>
    </reaction>
</comment>
<comment type="similarity">
    <text evidence="2 10">Belongs to the IPP isomerase type 1 family.</text>
</comment>
<keyword evidence="8 10" id="KW-0414">Isoprene biosynthesis</keyword>
<evidence type="ECO:0000256" key="7">
    <source>
        <dbReference type="ARBA" id="ARBA00023211"/>
    </source>
</evidence>
<dbReference type="Proteomes" id="UP001596266">
    <property type="component" value="Unassembled WGS sequence"/>
</dbReference>
<feature type="binding site" evidence="10">
    <location>
        <position position="274"/>
    </location>
    <ligand>
        <name>Mn(2+)</name>
        <dbReference type="ChEBI" id="CHEBI:29035"/>
    </ligand>
</feature>
<comment type="cofactor">
    <cofactor evidence="10">
        <name>Mg(2+)</name>
        <dbReference type="ChEBI" id="CHEBI:18420"/>
    </cofactor>
    <text evidence="10">Binds 1 Mg(2+) ion per subunit. The magnesium ion binds only when substrate is bound.</text>
</comment>
<gene>
    <name evidence="10 13" type="primary">idi</name>
    <name evidence="13" type="ORF">ACFP57_08645</name>
</gene>
<dbReference type="InterPro" id="IPR036390">
    <property type="entry name" value="WH_DNA-bd_sf"/>
</dbReference>
<dbReference type="SUPFAM" id="SSF55811">
    <property type="entry name" value="Nudix"/>
    <property type="match status" value="1"/>
</dbReference>
<reference evidence="14" key="1">
    <citation type="journal article" date="2019" name="Int. J. Syst. Evol. Microbiol.">
        <title>The Global Catalogue of Microorganisms (GCM) 10K type strain sequencing project: providing services to taxonomists for standard genome sequencing and annotation.</title>
        <authorList>
            <consortium name="The Broad Institute Genomics Platform"/>
            <consortium name="The Broad Institute Genome Sequencing Center for Infectious Disease"/>
            <person name="Wu L."/>
            <person name="Ma J."/>
        </authorList>
    </citation>
    <scope>NUCLEOTIDE SEQUENCE [LARGE SCALE GENOMIC DNA]</scope>
    <source>
        <strain evidence="14">CGMCC 1.15277</strain>
    </source>
</reference>
<dbReference type="Gene3D" id="1.10.10.10">
    <property type="entry name" value="Winged helix-like DNA-binding domain superfamily/Winged helix DNA-binding domain"/>
    <property type="match status" value="1"/>
</dbReference>
<evidence type="ECO:0000313" key="13">
    <source>
        <dbReference type="EMBL" id="MFC6397045.1"/>
    </source>
</evidence>
<dbReference type="EMBL" id="JBHSUA010000018">
    <property type="protein sequence ID" value="MFC6397045.1"/>
    <property type="molecule type" value="Genomic_DNA"/>
</dbReference>
<evidence type="ECO:0000256" key="6">
    <source>
        <dbReference type="ARBA" id="ARBA00022842"/>
    </source>
</evidence>
<keyword evidence="7 10" id="KW-0464">Manganese</keyword>
<dbReference type="SMART" id="SM00347">
    <property type="entry name" value="HTH_MARR"/>
    <property type="match status" value="1"/>
</dbReference>
<dbReference type="InterPro" id="IPR000086">
    <property type="entry name" value="NUDIX_hydrolase_dom"/>
</dbReference>
<dbReference type="EC" id="5.3.3.2" evidence="3 10"/>
<name>A0ABW1X3F0_9ACTN</name>
<dbReference type="NCBIfam" id="TIGR02150">
    <property type="entry name" value="IPP_isom_1"/>
    <property type="match status" value="1"/>
</dbReference>
<feature type="active site" evidence="10">
    <location>
        <position position="225"/>
    </location>
</feature>
<comment type="pathway">
    <text evidence="1 10">Isoprenoid biosynthesis; dimethylallyl diphosphate biosynthesis; dimethylallyl diphosphate from isopentenyl diphosphate: step 1/1.</text>
</comment>
<keyword evidence="5 10" id="KW-0479">Metal-binding</keyword>
<feature type="domain" description="Nudix hydrolase" evidence="12">
    <location>
        <begin position="188"/>
        <end position="323"/>
    </location>
</feature>
<dbReference type="InterPro" id="IPR011876">
    <property type="entry name" value="IsopentenylPP_isomerase_typ1"/>
</dbReference>
<keyword evidence="4 10" id="KW-0963">Cytoplasm</keyword>
<evidence type="ECO:0000256" key="1">
    <source>
        <dbReference type="ARBA" id="ARBA00004826"/>
    </source>
</evidence>
<accession>A0ABW1X3F0</accession>
<feature type="binding site" evidence="10">
    <location>
        <position position="272"/>
    </location>
    <ligand>
        <name>Mn(2+)</name>
        <dbReference type="ChEBI" id="CHEBI:29035"/>
    </ligand>
</feature>
<keyword evidence="6 10" id="KW-0460">Magnesium</keyword>